<evidence type="ECO:0000259" key="15">
    <source>
        <dbReference type="PROSITE" id="PS50821"/>
    </source>
</evidence>
<evidence type="ECO:0000256" key="4">
    <source>
        <dbReference type="ARBA" id="ARBA00022722"/>
    </source>
</evidence>
<keyword evidence="7" id="KW-0347">Helicase</keyword>
<evidence type="ECO:0000256" key="3">
    <source>
        <dbReference type="ARBA" id="ARBA00012177"/>
    </source>
</evidence>
<evidence type="ECO:0000256" key="11">
    <source>
        <dbReference type="ARBA" id="ARBA00035116"/>
    </source>
</evidence>
<protein>
    <recommendedName>
        <fullName evidence="3">ribonuclease III</fullName>
        <ecNumber evidence="3">3.1.26.3</ecNumber>
    </recommendedName>
</protein>
<dbReference type="Gene3D" id="3.30.160.20">
    <property type="match status" value="1"/>
</dbReference>
<dbReference type="PROSITE" id="PS50821">
    <property type="entry name" value="PAZ"/>
    <property type="match status" value="1"/>
</dbReference>
<accession>A0ABM1ISY8</accession>
<keyword evidence="10" id="KW-0943">RNA-mediated gene silencing</keyword>
<dbReference type="SMART" id="SM00535">
    <property type="entry name" value="RIBOc"/>
    <property type="match status" value="2"/>
</dbReference>
<dbReference type="CDD" id="cd00593">
    <property type="entry name" value="RIBOc"/>
    <property type="match status" value="2"/>
</dbReference>
<dbReference type="InterPro" id="IPR005034">
    <property type="entry name" value="Dicer_dimerisation"/>
</dbReference>
<dbReference type="InterPro" id="IPR044441">
    <property type="entry name" value="DICER_DSRM"/>
</dbReference>
<dbReference type="PANTHER" id="PTHR14950:SF36">
    <property type="entry name" value="ENDORIBONUCLEASE DCR-2"/>
    <property type="match status" value="1"/>
</dbReference>
<evidence type="ECO:0000256" key="8">
    <source>
        <dbReference type="ARBA" id="ARBA00022840"/>
    </source>
</evidence>
<keyword evidence="19" id="KW-1185">Reference proteome</keyword>
<organism evidence="19 20">
    <name type="scientific">Polistes dominula</name>
    <name type="common">European paper wasp</name>
    <name type="synonym">Vespa dominula</name>
    <dbReference type="NCBI Taxonomy" id="743375"/>
    <lineage>
        <taxon>Eukaryota</taxon>
        <taxon>Metazoa</taxon>
        <taxon>Ecdysozoa</taxon>
        <taxon>Arthropoda</taxon>
        <taxon>Hexapoda</taxon>
        <taxon>Insecta</taxon>
        <taxon>Pterygota</taxon>
        <taxon>Neoptera</taxon>
        <taxon>Endopterygota</taxon>
        <taxon>Hymenoptera</taxon>
        <taxon>Apocrita</taxon>
        <taxon>Aculeata</taxon>
        <taxon>Vespoidea</taxon>
        <taxon>Vespidae</taxon>
        <taxon>Polistinae</taxon>
        <taxon>Polistini</taxon>
        <taxon>Polistes</taxon>
    </lineage>
</organism>
<dbReference type="InterPro" id="IPR014720">
    <property type="entry name" value="dsRBD_dom"/>
</dbReference>
<keyword evidence="4" id="KW-0540">Nuclease</keyword>
<dbReference type="PROSITE" id="PS00517">
    <property type="entry name" value="RNASE_3_1"/>
    <property type="match status" value="1"/>
</dbReference>
<dbReference type="InterPro" id="IPR027417">
    <property type="entry name" value="P-loop_NTPase"/>
</dbReference>
<evidence type="ECO:0000313" key="19">
    <source>
        <dbReference type="Proteomes" id="UP000694924"/>
    </source>
</evidence>
<dbReference type="PROSITE" id="PS50137">
    <property type="entry name" value="DS_RBD"/>
    <property type="match status" value="1"/>
</dbReference>
<dbReference type="SMART" id="SM00487">
    <property type="entry name" value="DEXDc"/>
    <property type="match status" value="1"/>
</dbReference>
<comment type="similarity">
    <text evidence="11 12">Belongs to the helicase family. Dicer subfamily.</text>
</comment>
<dbReference type="InterPro" id="IPR048512">
    <property type="entry name" value="Dicer_platform"/>
</dbReference>
<feature type="domain" description="RNase III" evidence="14">
    <location>
        <begin position="1354"/>
        <end position="1513"/>
    </location>
</feature>
<feature type="domain" description="PAZ" evidence="15">
    <location>
        <begin position="836"/>
        <end position="957"/>
    </location>
</feature>
<evidence type="ECO:0000259" key="13">
    <source>
        <dbReference type="PROSITE" id="PS50137"/>
    </source>
</evidence>
<dbReference type="PROSITE" id="PS51327">
    <property type="entry name" value="DICER_DSRBF"/>
    <property type="match status" value="1"/>
</dbReference>
<dbReference type="InterPro" id="IPR048513">
    <property type="entry name" value="Dicer_PBD"/>
</dbReference>
<feature type="domain" description="DRBM" evidence="13">
    <location>
        <begin position="1585"/>
        <end position="1607"/>
    </location>
</feature>
<dbReference type="PROSITE" id="PS51194">
    <property type="entry name" value="HELICASE_CTER"/>
    <property type="match status" value="1"/>
</dbReference>
<evidence type="ECO:0000256" key="5">
    <source>
        <dbReference type="ARBA" id="ARBA00022741"/>
    </source>
</evidence>
<dbReference type="PANTHER" id="PTHR14950">
    <property type="entry name" value="DICER-RELATED"/>
    <property type="match status" value="1"/>
</dbReference>
<dbReference type="Proteomes" id="UP000694924">
    <property type="component" value="Unplaced"/>
</dbReference>
<keyword evidence="8" id="KW-0067">ATP-binding</keyword>
<dbReference type="InterPro" id="IPR003100">
    <property type="entry name" value="PAZ_dom"/>
</dbReference>
<dbReference type="Pfam" id="PF00270">
    <property type="entry name" value="DEAD"/>
    <property type="match status" value="1"/>
</dbReference>
<evidence type="ECO:0000256" key="1">
    <source>
        <dbReference type="ARBA" id="ARBA00000109"/>
    </source>
</evidence>
<gene>
    <name evidence="20" type="primary">LOC107070030</name>
</gene>
<evidence type="ECO:0000259" key="18">
    <source>
        <dbReference type="PROSITE" id="PS51327"/>
    </source>
</evidence>
<dbReference type="SMART" id="SM00949">
    <property type="entry name" value="PAZ"/>
    <property type="match status" value="1"/>
</dbReference>
<reference evidence="20" key="1">
    <citation type="submission" date="2025-08" db="UniProtKB">
        <authorList>
            <consortium name="RefSeq"/>
        </authorList>
    </citation>
    <scope>IDENTIFICATION</scope>
    <source>
        <tissue evidence="20">Whole body</tissue>
    </source>
</reference>
<feature type="domain" description="RNase III" evidence="14">
    <location>
        <begin position="1112"/>
        <end position="1309"/>
    </location>
</feature>
<feature type="domain" description="Helicase C-terminal" evidence="17">
    <location>
        <begin position="365"/>
        <end position="536"/>
    </location>
</feature>
<dbReference type="SUPFAM" id="SSF52540">
    <property type="entry name" value="P-loop containing nucleoside triphosphate hydrolases"/>
    <property type="match status" value="1"/>
</dbReference>
<dbReference type="PROSITE" id="PS51192">
    <property type="entry name" value="HELICASE_ATP_BIND_1"/>
    <property type="match status" value="1"/>
</dbReference>
<dbReference type="EC" id="3.1.26.3" evidence="3"/>
<dbReference type="Gene3D" id="3.40.50.300">
    <property type="entry name" value="P-loop containing nucleotide triphosphate hydrolases"/>
    <property type="match status" value="2"/>
</dbReference>
<dbReference type="SUPFAM" id="SSF54768">
    <property type="entry name" value="dsRNA-binding domain-like"/>
    <property type="match status" value="1"/>
</dbReference>
<evidence type="ECO:0000256" key="12">
    <source>
        <dbReference type="PROSITE-ProRule" id="PRU00657"/>
    </source>
</evidence>
<dbReference type="Gene3D" id="1.10.1520.10">
    <property type="entry name" value="Ribonuclease III domain"/>
    <property type="match status" value="2"/>
</dbReference>
<dbReference type="CDD" id="cd18034">
    <property type="entry name" value="DEXHc_dicer"/>
    <property type="match status" value="1"/>
</dbReference>
<keyword evidence="6" id="KW-0378">Hydrolase</keyword>
<dbReference type="SUPFAM" id="SSF69065">
    <property type="entry name" value="RNase III domain-like"/>
    <property type="match status" value="2"/>
</dbReference>
<evidence type="ECO:0000256" key="9">
    <source>
        <dbReference type="ARBA" id="ARBA00022884"/>
    </source>
</evidence>
<evidence type="ECO:0000256" key="7">
    <source>
        <dbReference type="ARBA" id="ARBA00022806"/>
    </source>
</evidence>
<dbReference type="InterPro" id="IPR011545">
    <property type="entry name" value="DEAD/DEAH_box_helicase_dom"/>
</dbReference>
<dbReference type="InterPro" id="IPR038248">
    <property type="entry name" value="Dicer_dimer_sf"/>
</dbReference>
<feature type="domain" description="Dicer dsRNA-binding fold" evidence="18">
    <location>
        <begin position="574"/>
        <end position="665"/>
    </location>
</feature>
<dbReference type="SMART" id="SM00490">
    <property type="entry name" value="HELICc"/>
    <property type="match status" value="1"/>
</dbReference>
<dbReference type="Pfam" id="PF20932">
    <property type="entry name" value="Dicer_dsRBD"/>
    <property type="match status" value="1"/>
</dbReference>
<evidence type="ECO:0000259" key="16">
    <source>
        <dbReference type="PROSITE" id="PS51192"/>
    </source>
</evidence>
<evidence type="ECO:0000259" key="17">
    <source>
        <dbReference type="PROSITE" id="PS51194"/>
    </source>
</evidence>
<dbReference type="RefSeq" id="XP_015183325.1">
    <property type="nucleotide sequence ID" value="XM_015327839.1"/>
</dbReference>
<keyword evidence="5" id="KW-0547">Nucleotide-binding</keyword>
<comment type="catalytic activity">
    <reaction evidence="1">
        <text>Endonucleolytic cleavage to 5'-phosphomonoester.</text>
        <dbReference type="EC" id="3.1.26.3"/>
    </reaction>
</comment>
<evidence type="ECO:0000256" key="6">
    <source>
        <dbReference type="ARBA" id="ARBA00022801"/>
    </source>
</evidence>
<dbReference type="InterPro" id="IPR000999">
    <property type="entry name" value="RNase_III_dom"/>
</dbReference>
<dbReference type="Pfam" id="PF20931">
    <property type="entry name" value="Dicer_platform"/>
    <property type="match status" value="1"/>
</dbReference>
<dbReference type="InterPro" id="IPR036389">
    <property type="entry name" value="RNase_III_sf"/>
</dbReference>
<keyword evidence="9 12" id="KW-0694">RNA-binding</keyword>
<dbReference type="PROSITE" id="PS50142">
    <property type="entry name" value="RNASE_3_2"/>
    <property type="match status" value="2"/>
</dbReference>
<dbReference type="Gene3D" id="2.170.260.10">
    <property type="entry name" value="paz domain"/>
    <property type="match status" value="1"/>
</dbReference>
<comment type="cofactor">
    <cofactor evidence="2">
        <name>Mg(2+)</name>
        <dbReference type="ChEBI" id="CHEBI:18420"/>
    </cofactor>
</comment>
<evidence type="ECO:0000256" key="10">
    <source>
        <dbReference type="ARBA" id="ARBA00023158"/>
    </source>
</evidence>
<dbReference type="GeneID" id="107070030"/>
<proteinExistence type="inferred from homology"/>
<feature type="domain" description="Helicase ATP-binding" evidence="16">
    <location>
        <begin position="27"/>
        <end position="205"/>
    </location>
</feature>
<dbReference type="Gene3D" id="3.30.160.380">
    <property type="entry name" value="Dicer dimerisation domain"/>
    <property type="match status" value="1"/>
</dbReference>
<dbReference type="Pfam" id="PF00271">
    <property type="entry name" value="Helicase_C"/>
    <property type="match status" value="1"/>
</dbReference>
<evidence type="ECO:0000313" key="20">
    <source>
        <dbReference type="RefSeq" id="XP_015183325.1"/>
    </source>
</evidence>
<dbReference type="InterPro" id="IPR014001">
    <property type="entry name" value="Helicase_ATP-bd"/>
</dbReference>
<dbReference type="Pfam" id="PF02170">
    <property type="entry name" value="PAZ"/>
    <property type="match status" value="1"/>
</dbReference>
<dbReference type="InterPro" id="IPR001650">
    <property type="entry name" value="Helicase_C-like"/>
</dbReference>
<dbReference type="CDD" id="cd15903">
    <property type="entry name" value="Dicer_PBD"/>
    <property type="match status" value="1"/>
</dbReference>
<evidence type="ECO:0000259" key="14">
    <source>
        <dbReference type="PROSITE" id="PS50142"/>
    </source>
</evidence>
<evidence type="ECO:0000256" key="2">
    <source>
        <dbReference type="ARBA" id="ARBA00001946"/>
    </source>
</evidence>
<dbReference type="Pfam" id="PF03368">
    <property type="entry name" value="Dicer_dimer"/>
    <property type="match status" value="1"/>
</dbReference>
<sequence>MDNTEVVNTKMETEGVEFVARPYQIDLYEIALKSNTIIYLPTGSGKTFIAMMLLKRLSTAIQKPYSEGGKRTIFAVNTVPLVMQQSEYIARHTGLSCKGYCGDMNVDYWTKEIWLNELEEHQVLVMTSQILVDVICHGYLNLNRINLIIFDECHRAVNDHPMRQVMQQFEQCDTKEQPRILALSATLLNSNVKLTNIIDSIKTLEITFHSKIATVGNVQGYSTNPEEVFVYYEKYITPEILTKSIERLEKVKEFLNILSLPCCFDSNRSSKEFKPKSINVKLQSVIEDVIEHVEMTGIYGVNKCILLHLIQLEYKKRTIEDHKTMFVFDYMITELFKVRKILDDEMKDYTDKHKIIKFVSDHVLKLIRLLKHFNDNRLLDQKFCCIIFVKRRFTAKVLYLILKDLHATDEEYKFLIPDYMVGYNKNPFKNSKEVLCNSKWNKEVLQRFRNGLSNCVISTDVLDEGVDIPTCTLIVRFDLPTDFRSYMQSKGRARYSSSQYAIMLEQNDNNYIKKHQLFKNIDASLQQILVGKSDLREKPTTKEIEEYLYTYTIDPYIVKTKDGVVKSVLTEQAAISLINKYCSVLLKSKFVSLVPIWKLYTVENKYQVSLQLPTISVLKGVIFGDIMPSIDAAKRSAAFKTCIKLYEIGELSENLLPTVNEIIHDTDHLFPNWIEEDCKEISGTVRKRRSHEIHHPKPLFGAYPSTGTELYLHILNINPVYSVPQDNRNLIFYNLLNDLAGFGILSTKSIPKIPSFPIFMNVGELNVNTKVDYARLVLNDKQIEELKIFHTTIFSKIVSAIKEFMTFDIDNLDNCFLIVPTDNENKINWNVVKKYKSINYTKSLASLKPSDYELALIVPNYRASPNVYIVTQVCDDLVPNSCFPGCDFLTYVEYYEEKHELKIKDLSQSMLEVKSISNKINCIKPRSMKSGLSKRKRADALEDYDEHLVPELCHKIEYPALYWLKATTLPSILHRISQFLVALDLREIIVQEAKLGISMYDLKDHDWPPLIIDAQESPTKLEQVLESTLDEVIETEQPVPDLNGPEIDVLNTDASLYPWSKEEEPSDLERNAEQIQLIDIQYYRNFMYTPIPEETAEHKFKIITYSSKLDVTVPALEILDINYNNIGPDPVLITQALTTAGNDVFDLERLETLGDSYLKFISSLYLYTHYPTYNEGRLTALKGKIIGNRNLYYCGTKKSIPGYMKVDDFIPTSTFIPPAYTTFRPLQQILLDNKVSPNVLYDIEIPEVERFSGYISGETKNNMQIKVLDSIDAETQTGIEYFLGMQVVSDKSVADCVEALISVYLKSMGLVGAVKLMIWLNILPSNTDIHSLLYSVSQKPEIGFGDPNLYMPWADKLETNMGYKFKNRAYLLQAFTHPSFTENNVTEGYQRLEFLGDAIIDFLITAYIHQNWKSLNPGDVTDLRSALVNNITFACLAVKYGLHTSLLAYAPQLNDVIDRFVKFQEKGNHTFDNENLLILLKEEECNMAEYVDVPKVLSDIFESFMAAIYLDTGKDIKKVWEILYALMHKEIDDFSKNIPKQPVRLIHEKLGSNAKFYSATIIEGTNTIMVPLEIITKRVSKIFHGFGANKKQAKCAAAKQALKYLRCKNE</sequence>
<name>A0ABM1ISY8_POLDO</name>
<dbReference type="Pfam" id="PF00636">
    <property type="entry name" value="Ribonuclease_3"/>
    <property type="match status" value="2"/>
</dbReference>